<dbReference type="AlphaFoldDB" id="B2A7B0"/>
<keyword evidence="1" id="KW-0175">Coiled coil</keyword>
<name>B2A7B0_NATTJ</name>
<evidence type="ECO:0000256" key="1">
    <source>
        <dbReference type="SAM" id="Coils"/>
    </source>
</evidence>
<dbReference type="OrthoDB" id="2853557at2"/>
<feature type="coiled-coil region" evidence="1">
    <location>
        <begin position="27"/>
        <end position="65"/>
    </location>
</feature>
<evidence type="ECO:0000313" key="2">
    <source>
        <dbReference type="EMBL" id="ACB84304.1"/>
    </source>
</evidence>
<sequence length="287" mass="33858">MTDSRFKLLLTLLIISLAINVYGFLRVVQLEDEITQVSHKVNNENQRMYRSINSIQENLYNLEKEQQWILSEEFSVDQEKSSPEEIIMELSWSFREIEEDADVYLEYSKDDQDEEAWERLTVVQIDDLTYSASLELDPKEDYNYRYIAKGDHTRVSEDTTLSARHYRPQPALPISFSSGEDPQGNIKGFDMELSNTALDGPELDFFNIEEAFLDVKYDTGQENSYEFEPGTRKERDEEIPIFEIAKTFDEEVERINLRVIYNDGTVHQGEMWPQEEYIEKHPEMWLN</sequence>
<proteinExistence type="predicted"/>
<keyword evidence="3" id="KW-1185">Reference proteome</keyword>
<evidence type="ECO:0000313" key="3">
    <source>
        <dbReference type="Proteomes" id="UP000001683"/>
    </source>
</evidence>
<dbReference type="RefSeq" id="WP_012447188.1">
    <property type="nucleotide sequence ID" value="NC_010718.1"/>
</dbReference>
<dbReference type="InParanoid" id="B2A7B0"/>
<dbReference type="Proteomes" id="UP000001683">
    <property type="component" value="Chromosome"/>
</dbReference>
<dbReference type="EMBL" id="CP001034">
    <property type="protein sequence ID" value="ACB84304.1"/>
    <property type="molecule type" value="Genomic_DNA"/>
</dbReference>
<gene>
    <name evidence="2" type="ordered locus">Nther_0712</name>
</gene>
<organism evidence="2 3">
    <name type="scientific">Natranaerobius thermophilus (strain ATCC BAA-1301 / DSM 18059 / JW/NM-WN-LF)</name>
    <dbReference type="NCBI Taxonomy" id="457570"/>
    <lineage>
        <taxon>Bacteria</taxon>
        <taxon>Bacillati</taxon>
        <taxon>Bacillota</taxon>
        <taxon>Clostridia</taxon>
        <taxon>Natranaerobiales</taxon>
        <taxon>Natranaerobiaceae</taxon>
        <taxon>Natranaerobius</taxon>
    </lineage>
</organism>
<reference evidence="2 3" key="1">
    <citation type="submission" date="2008-04" db="EMBL/GenBank/DDBJ databases">
        <title>Complete sequence of chromosome of Natranaerobius thermophilus JW/NM-WN-LF.</title>
        <authorList>
            <consortium name="US DOE Joint Genome Institute"/>
            <person name="Copeland A."/>
            <person name="Lucas S."/>
            <person name="Lapidus A."/>
            <person name="Glavina del Rio T."/>
            <person name="Dalin E."/>
            <person name="Tice H."/>
            <person name="Bruce D."/>
            <person name="Goodwin L."/>
            <person name="Pitluck S."/>
            <person name="Chertkov O."/>
            <person name="Brettin T."/>
            <person name="Detter J.C."/>
            <person name="Han C."/>
            <person name="Kuske C.R."/>
            <person name="Schmutz J."/>
            <person name="Larimer F."/>
            <person name="Land M."/>
            <person name="Hauser L."/>
            <person name="Kyrpides N."/>
            <person name="Lykidis A."/>
            <person name="Mesbah N.M."/>
            <person name="Wiegel J."/>
        </authorList>
    </citation>
    <scope>NUCLEOTIDE SEQUENCE [LARGE SCALE GENOMIC DNA]</scope>
    <source>
        <strain evidence="3">ATCC BAA-1301 / DSM 18059 / JW/NM-WN-LF</strain>
    </source>
</reference>
<dbReference type="HOGENOM" id="CLU_969191_0_0_9"/>
<protein>
    <submittedName>
        <fullName evidence="2">Uncharacterized protein</fullName>
    </submittedName>
</protein>
<reference evidence="2 3" key="2">
    <citation type="journal article" date="2011" name="J. Bacteriol.">
        <title>Complete genome sequence of the anaerobic, halophilic alkalithermophile Natranaerobius thermophilus JW/NM-WN-LF.</title>
        <authorList>
            <person name="Zhao B."/>
            <person name="Mesbah N.M."/>
            <person name="Dalin E."/>
            <person name="Goodwin L."/>
            <person name="Nolan M."/>
            <person name="Pitluck S."/>
            <person name="Chertkov O."/>
            <person name="Brettin T.S."/>
            <person name="Han J."/>
            <person name="Larimer F.W."/>
            <person name="Land M.L."/>
            <person name="Hauser L."/>
            <person name="Kyrpides N."/>
            <person name="Wiegel J."/>
        </authorList>
    </citation>
    <scope>NUCLEOTIDE SEQUENCE [LARGE SCALE GENOMIC DNA]</scope>
    <source>
        <strain evidence="3">ATCC BAA-1301 / DSM 18059 / JW/NM-WN-LF</strain>
    </source>
</reference>
<accession>B2A7B0</accession>
<dbReference type="KEGG" id="nth:Nther_0712"/>